<gene>
    <name evidence="1" type="ORF">R6Y95_03990</name>
</gene>
<dbReference type="AlphaFoldDB" id="A0ABD8AAD9"/>
<evidence type="ECO:0000313" key="1">
    <source>
        <dbReference type="EMBL" id="WOX56499.1"/>
    </source>
</evidence>
<sequence>MNRGEKNIMKQKKMFGPYAVAVIGLLLVCMAVAPVSAENGLHAVAIDGGSLLINEDGGIDCTATADTYVGSYIPGVTYQIEVDCEYRDYNVVVGQTAQFRLEGPDGSVTTKSIFDVPLINNNWQGTLSIPFTPASPGSYHWEIACSEGSESASARGDLILS</sequence>
<organism evidence="1 2">
    <name type="scientific">Methanoculleus palmolei</name>
    <dbReference type="NCBI Taxonomy" id="72612"/>
    <lineage>
        <taxon>Archaea</taxon>
        <taxon>Methanobacteriati</taxon>
        <taxon>Methanobacteriota</taxon>
        <taxon>Stenosarchaea group</taxon>
        <taxon>Methanomicrobia</taxon>
        <taxon>Methanomicrobiales</taxon>
        <taxon>Methanomicrobiaceae</taxon>
        <taxon>Methanoculleus</taxon>
    </lineage>
</organism>
<protein>
    <submittedName>
        <fullName evidence="1">Uncharacterized protein</fullName>
    </submittedName>
</protein>
<accession>A0ABD8AAD9</accession>
<reference evidence="1 2" key="1">
    <citation type="submission" date="2023-10" db="EMBL/GenBank/DDBJ databases">
        <title>The complete genome sequence of Methanoculleus palmolei DSM 4273.</title>
        <authorList>
            <person name="Lai S.-J."/>
            <person name="You Y.-T."/>
            <person name="Chen S.-C."/>
        </authorList>
    </citation>
    <scope>NUCLEOTIDE SEQUENCE [LARGE SCALE GENOMIC DNA]</scope>
    <source>
        <strain evidence="1 2">DSM 4273</strain>
    </source>
</reference>
<keyword evidence="2" id="KW-1185">Reference proteome</keyword>
<name>A0ABD8AAD9_9EURY</name>
<dbReference type="EMBL" id="CP137641">
    <property type="protein sequence ID" value="WOX56499.1"/>
    <property type="molecule type" value="Genomic_DNA"/>
</dbReference>
<evidence type="ECO:0000313" key="2">
    <source>
        <dbReference type="Proteomes" id="UP001626603"/>
    </source>
</evidence>
<dbReference type="Proteomes" id="UP001626603">
    <property type="component" value="Chromosome"/>
</dbReference>
<proteinExistence type="predicted"/>